<dbReference type="AlphaFoldDB" id="A0A840TN75"/>
<sequence length="661" mass="77807">MIKELINFTRNLDEDFKNLGVSPREGLHVLISTKEIDDIVKIDTENYQYAMYSKRMAEESELLKRCKFLSQNAWCIDTNKCFDLPTKAIHSCSPYLVAFKREHLKGGEKYKKNEEKKKKQVHERFAEYFAKAEALFPDDDSKYKNQVFQLFFKSGGFNDLLNEILEKNSVENQRLSTIKVDLEQKAKDTKEKNEKEELKMKIKDLDNQLLAVKELEDSDYILFYLDKSLDEYKTVHKKYLADKLFNTDKYNTLPNDEGLIFGTSNFMNGYNSSMPFLTHQTASFDITGRISDVDAKHLFDFKQILPRKILPNPLPIFIYQDEFIKDGKKQTYVSLFKNSGFKKGYREMLDELWQNNASNFENYYLLTWQNTKDGLVFQDFDFVSKFEYELEAQIENYFEIQEKGGKSLHHYQKINTVFAFEQAVFKPLLQSKYLRLDYFNELKNEDYEHLGNTFQAYSKYRKTVYDYVYKSKRQGIDEHIFSDMVFSHIKDDLKQNNGYSIKEKLNIWFSLYEDFQPKNHKNEITMASKLKHYQVFVARLSMGEADTETATDADFAFAAGQVIDYVLNKSKSDDKSYQLLEPYLQQAKCQEFKRAIANDIARYKHAINDSESRFKAVCDFVLTYETTTNMKELMPEILAGVFSKCQFFNKKETTVSSTQNN</sequence>
<name>A0A840TN75_9BACT</name>
<proteinExistence type="predicted"/>
<comment type="caution">
    <text evidence="2">The sequence shown here is derived from an EMBL/GenBank/DDBJ whole genome shotgun (WGS) entry which is preliminary data.</text>
</comment>
<gene>
    <name evidence="2" type="ORF">HNQ92_001128</name>
</gene>
<dbReference type="RefSeq" id="WP_184172026.1">
    <property type="nucleotide sequence ID" value="NZ_JACHGF010000002.1"/>
</dbReference>
<dbReference type="EMBL" id="JACHGF010000002">
    <property type="protein sequence ID" value="MBB5283002.1"/>
    <property type="molecule type" value="Genomic_DNA"/>
</dbReference>
<accession>A0A840TN75</accession>
<evidence type="ECO:0000256" key="1">
    <source>
        <dbReference type="SAM" id="Coils"/>
    </source>
</evidence>
<keyword evidence="1" id="KW-0175">Coiled coil</keyword>
<protein>
    <submittedName>
        <fullName evidence="2">CRISPR-associated protein Csh1</fullName>
    </submittedName>
</protein>
<reference evidence="2 3" key="1">
    <citation type="submission" date="2020-08" db="EMBL/GenBank/DDBJ databases">
        <title>Genomic Encyclopedia of Type Strains, Phase IV (KMG-IV): sequencing the most valuable type-strain genomes for metagenomic binning, comparative biology and taxonomic classification.</title>
        <authorList>
            <person name="Goeker M."/>
        </authorList>
    </citation>
    <scope>NUCLEOTIDE SEQUENCE [LARGE SCALE GENOMIC DNA]</scope>
    <source>
        <strain evidence="2 3">DSM 105074</strain>
    </source>
</reference>
<keyword evidence="3" id="KW-1185">Reference proteome</keyword>
<dbReference type="Proteomes" id="UP000557307">
    <property type="component" value="Unassembled WGS sequence"/>
</dbReference>
<feature type="coiled-coil region" evidence="1">
    <location>
        <begin position="172"/>
        <end position="215"/>
    </location>
</feature>
<organism evidence="2 3">
    <name type="scientific">Rhabdobacter roseus</name>
    <dbReference type="NCBI Taxonomy" id="1655419"/>
    <lineage>
        <taxon>Bacteria</taxon>
        <taxon>Pseudomonadati</taxon>
        <taxon>Bacteroidota</taxon>
        <taxon>Cytophagia</taxon>
        <taxon>Cytophagales</taxon>
        <taxon>Cytophagaceae</taxon>
        <taxon>Rhabdobacter</taxon>
    </lineage>
</organism>
<evidence type="ECO:0000313" key="2">
    <source>
        <dbReference type="EMBL" id="MBB5283002.1"/>
    </source>
</evidence>
<evidence type="ECO:0000313" key="3">
    <source>
        <dbReference type="Proteomes" id="UP000557307"/>
    </source>
</evidence>